<dbReference type="InterPro" id="IPR052514">
    <property type="entry name" value="SAM-dependent_MTase"/>
</dbReference>
<evidence type="ECO:0000259" key="1">
    <source>
        <dbReference type="Pfam" id="PF05050"/>
    </source>
</evidence>
<dbReference type="InterPro" id="IPR006342">
    <property type="entry name" value="FkbM_mtfrase"/>
</dbReference>
<comment type="caution">
    <text evidence="2">The sequence shown here is derived from an EMBL/GenBank/DDBJ whole genome shotgun (WGS) entry which is preliminary data.</text>
</comment>
<dbReference type="Pfam" id="PF05050">
    <property type="entry name" value="Methyltransf_21"/>
    <property type="match status" value="1"/>
</dbReference>
<proteinExistence type="predicted"/>
<evidence type="ECO:0000313" key="2">
    <source>
        <dbReference type="EMBL" id="MBC6112176.1"/>
    </source>
</evidence>
<dbReference type="Gene3D" id="3.40.50.150">
    <property type="entry name" value="Vaccinia Virus protein VP39"/>
    <property type="match status" value="1"/>
</dbReference>
<evidence type="ECO:0000313" key="3">
    <source>
        <dbReference type="Proteomes" id="UP000652755"/>
    </source>
</evidence>
<organism evidence="2 3">
    <name type="scientific">Pedobacter fastidiosus</name>
    <dbReference type="NCBI Taxonomy" id="2765361"/>
    <lineage>
        <taxon>Bacteria</taxon>
        <taxon>Pseudomonadati</taxon>
        <taxon>Bacteroidota</taxon>
        <taxon>Sphingobacteriia</taxon>
        <taxon>Sphingobacteriales</taxon>
        <taxon>Sphingobacteriaceae</taxon>
        <taxon>Pedobacter</taxon>
    </lineage>
</organism>
<dbReference type="PANTHER" id="PTHR34203">
    <property type="entry name" value="METHYLTRANSFERASE, FKBM FAMILY PROTEIN"/>
    <property type="match status" value="1"/>
</dbReference>
<gene>
    <name evidence="2" type="ORF">H7U22_17270</name>
</gene>
<dbReference type="PANTHER" id="PTHR34203:SF15">
    <property type="entry name" value="SLL1173 PROTEIN"/>
    <property type="match status" value="1"/>
</dbReference>
<dbReference type="GO" id="GO:0032259">
    <property type="term" value="P:methylation"/>
    <property type="evidence" value="ECO:0007669"/>
    <property type="project" value="UniProtKB-KW"/>
</dbReference>
<dbReference type="EMBL" id="JACRYL010000017">
    <property type="protein sequence ID" value="MBC6112176.1"/>
    <property type="molecule type" value="Genomic_DNA"/>
</dbReference>
<sequence length="308" mass="35252">MIKKLFKKILQSIGIQISLTDNTDPNQITEKKIGNYIMKLNHSHIHNSKFIFENYDKNLSRLVKSVKQKFADSSVIDVGANIGDSVAIIKQLSDVPIICIEGDDKYFKLLNANIKQFDNVVAINSFLGEKAEIIDGELKYDSGTLKIDLSASNNKITINTLDDLFIQNEHLFKNCKFLKIDTDGFDFKILKGAVNLIRRQNPVLFFEYSEQHLREAGDDGLLLFEMIKELGYKYLAYYDHTGRFMLSTNSDNVSLSNQMHNYISNYNSVIPYFDIAAFQATDQDIFEQTIEEETKINRSGPNKLLYNP</sequence>
<accession>A0ABR7KVV5</accession>
<dbReference type="Proteomes" id="UP000652755">
    <property type="component" value="Unassembled WGS sequence"/>
</dbReference>
<protein>
    <submittedName>
        <fullName evidence="2">FkbM family methyltransferase</fullName>
    </submittedName>
</protein>
<keyword evidence="3" id="KW-1185">Reference proteome</keyword>
<reference evidence="2 3" key="1">
    <citation type="submission" date="2020-08" db="EMBL/GenBank/DDBJ databases">
        <authorList>
            <person name="Sun Q."/>
            <person name="Inoue M."/>
        </authorList>
    </citation>
    <scope>NUCLEOTIDE SEQUENCE [LARGE SCALE GENOMIC DNA]</scope>
    <source>
        <strain evidence="2 3">CCM 8938</strain>
    </source>
</reference>
<keyword evidence="2" id="KW-0489">Methyltransferase</keyword>
<dbReference type="SUPFAM" id="SSF53335">
    <property type="entry name" value="S-adenosyl-L-methionine-dependent methyltransferases"/>
    <property type="match status" value="1"/>
</dbReference>
<keyword evidence="2" id="KW-0808">Transferase</keyword>
<name>A0ABR7KVV5_9SPHI</name>
<dbReference type="InterPro" id="IPR029063">
    <property type="entry name" value="SAM-dependent_MTases_sf"/>
</dbReference>
<dbReference type="NCBIfam" id="TIGR01444">
    <property type="entry name" value="fkbM_fam"/>
    <property type="match status" value="1"/>
</dbReference>
<dbReference type="GO" id="GO:0008168">
    <property type="term" value="F:methyltransferase activity"/>
    <property type="evidence" value="ECO:0007669"/>
    <property type="project" value="UniProtKB-KW"/>
</dbReference>
<feature type="domain" description="Methyltransferase FkbM" evidence="1">
    <location>
        <begin position="77"/>
        <end position="234"/>
    </location>
</feature>
<dbReference type="RefSeq" id="WP_187072604.1">
    <property type="nucleotide sequence ID" value="NZ_JACRYL010000017.1"/>
</dbReference>